<gene>
    <name evidence="2" type="ORF">P0031E09.7</name>
    <name evidence="3" type="ORF">P0466B10.17</name>
</gene>
<feature type="compositionally biased region" description="Basic and acidic residues" evidence="1">
    <location>
        <begin position="16"/>
        <end position="25"/>
    </location>
</feature>
<evidence type="ECO:0000313" key="4">
    <source>
        <dbReference type="Proteomes" id="UP000000763"/>
    </source>
</evidence>
<dbReference type="AlphaFoldDB" id="Q5QNG1"/>
<dbReference type="EMBL" id="AP002092">
    <property type="protein sequence ID" value="BAD73022.1"/>
    <property type="molecule type" value="Genomic_DNA"/>
</dbReference>
<reference evidence="4" key="2">
    <citation type="journal article" date="2005" name="Nature">
        <title>The map-based sequence of the rice genome.</title>
        <authorList>
            <consortium name="International rice genome sequencing project (IRGSP)"/>
            <person name="Matsumoto T."/>
            <person name="Wu J."/>
            <person name="Kanamori H."/>
            <person name="Katayose Y."/>
            <person name="Fujisawa M."/>
            <person name="Namiki N."/>
            <person name="Mizuno H."/>
            <person name="Yamamoto K."/>
            <person name="Antonio B.A."/>
            <person name="Baba T."/>
            <person name="Sakata K."/>
            <person name="Nagamura Y."/>
            <person name="Aoki H."/>
            <person name="Arikawa K."/>
            <person name="Arita K."/>
            <person name="Bito T."/>
            <person name="Chiden Y."/>
            <person name="Fujitsuka N."/>
            <person name="Fukunaka R."/>
            <person name="Hamada M."/>
            <person name="Harada C."/>
            <person name="Hayashi A."/>
            <person name="Hijishita S."/>
            <person name="Honda M."/>
            <person name="Hosokawa S."/>
            <person name="Ichikawa Y."/>
            <person name="Idonuma A."/>
            <person name="Iijima M."/>
            <person name="Ikeda M."/>
            <person name="Ikeno M."/>
            <person name="Ito K."/>
            <person name="Ito S."/>
            <person name="Ito T."/>
            <person name="Ito Y."/>
            <person name="Ito Y."/>
            <person name="Iwabuchi A."/>
            <person name="Kamiya K."/>
            <person name="Karasawa W."/>
            <person name="Kurita K."/>
            <person name="Katagiri S."/>
            <person name="Kikuta A."/>
            <person name="Kobayashi H."/>
            <person name="Kobayashi N."/>
            <person name="Machita K."/>
            <person name="Maehara T."/>
            <person name="Masukawa M."/>
            <person name="Mizubayashi T."/>
            <person name="Mukai Y."/>
            <person name="Nagasaki H."/>
            <person name="Nagata Y."/>
            <person name="Naito S."/>
            <person name="Nakashima M."/>
            <person name="Nakama Y."/>
            <person name="Nakamichi Y."/>
            <person name="Nakamura M."/>
            <person name="Meguro A."/>
            <person name="Negishi M."/>
            <person name="Ohta I."/>
            <person name="Ohta T."/>
            <person name="Okamoto M."/>
            <person name="Ono N."/>
            <person name="Saji S."/>
            <person name="Sakaguchi M."/>
            <person name="Sakai K."/>
            <person name="Shibata M."/>
            <person name="Shimokawa T."/>
            <person name="Song J."/>
            <person name="Takazaki Y."/>
            <person name="Terasawa K."/>
            <person name="Tsugane M."/>
            <person name="Tsuji K."/>
            <person name="Ueda S."/>
            <person name="Waki K."/>
            <person name="Yamagata H."/>
            <person name="Yamamoto M."/>
            <person name="Yamamoto S."/>
            <person name="Yamane H."/>
            <person name="Yoshiki S."/>
            <person name="Yoshihara R."/>
            <person name="Yukawa K."/>
            <person name="Zhong H."/>
            <person name="Yano M."/>
            <person name="Yuan Q."/>
            <person name="Ouyang S."/>
            <person name="Liu J."/>
            <person name="Jones K.M."/>
            <person name="Gansberger K."/>
            <person name="Moffat K."/>
            <person name="Hill J."/>
            <person name="Bera J."/>
            <person name="Fadrosh D."/>
            <person name="Jin S."/>
            <person name="Johri S."/>
            <person name="Kim M."/>
            <person name="Overton L."/>
            <person name="Reardon M."/>
            <person name="Tsitrin T."/>
            <person name="Vuong H."/>
            <person name="Weaver B."/>
            <person name="Ciecko A."/>
            <person name="Tallon L."/>
            <person name="Jackson J."/>
            <person name="Pai G."/>
            <person name="Aken S.V."/>
            <person name="Utterback T."/>
            <person name="Reidmuller S."/>
            <person name="Feldblyum T."/>
            <person name="Hsiao J."/>
            <person name="Zismann V."/>
            <person name="Iobst S."/>
            <person name="de Vazeille A.R."/>
            <person name="Buell C.R."/>
            <person name="Ying K."/>
            <person name="Li Y."/>
            <person name="Lu T."/>
            <person name="Huang Y."/>
            <person name="Zhao Q."/>
            <person name="Feng Q."/>
            <person name="Zhang L."/>
            <person name="Zhu J."/>
            <person name="Weng Q."/>
            <person name="Mu J."/>
            <person name="Lu Y."/>
            <person name="Fan D."/>
            <person name="Liu Y."/>
            <person name="Guan J."/>
            <person name="Zhang Y."/>
            <person name="Yu S."/>
            <person name="Liu X."/>
            <person name="Zhang Y."/>
            <person name="Hong G."/>
            <person name="Han B."/>
            <person name="Choisne N."/>
            <person name="Demange N."/>
            <person name="Orjeda G."/>
            <person name="Samain S."/>
            <person name="Cattolico L."/>
            <person name="Pelletier E."/>
            <person name="Couloux A."/>
            <person name="Segurens B."/>
            <person name="Wincker P."/>
            <person name="D'Hont A."/>
            <person name="Scarpelli C."/>
            <person name="Weissenbach J."/>
            <person name="Salanoubat M."/>
            <person name="Quetier F."/>
            <person name="Yu Y."/>
            <person name="Kim H.R."/>
            <person name="Rambo T."/>
            <person name="Currie J."/>
            <person name="Collura K."/>
            <person name="Luo M."/>
            <person name="Yang T."/>
            <person name="Ammiraju J.S.S."/>
            <person name="Engler F."/>
            <person name="Soderlund C."/>
            <person name="Wing R.A."/>
            <person name="Palmer L.E."/>
            <person name="de la Bastide M."/>
            <person name="Spiegel L."/>
            <person name="Nascimento L."/>
            <person name="Zutavern T."/>
            <person name="O'Shaughnessy A."/>
            <person name="Dike S."/>
            <person name="Dedhia N."/>
            <person name="Preston R."/>
            <person name="Balija V."/>
            <person name="McCombie W.R."/>
            <person name="Chow T."/>
            <person name="Chen H."/>
            <person name="Chung M."/>
            <person name="Chen C."/>
            <person name="Shaw J."/>
            <person name="Wu H."/>
            <person name="Hsiao K."/>
            <person name="Chao Y."/>
            <person name="Chu M."/>
            <person name="Cheng C."/>
            <person name="Hour A."/>
            <person name="Lee P."/>
            <person name="Lin S."/>
            <person name="Lin Y."/>
            <person name="Liou J."/>
            <person name="Liu S."/>
            <person name="Hsing Y."/>
            <person name="Raghuvanshi S."/>
            <person name="Mohanty A."/>
            <person name="Bharti A.K."/>
            <person name="Gaur A."/>
            <person name="Gupta V."/>
            <person name="Kumar D."/>
            <person name="Ravi V."/>
            <person name="Vij S."/>
            <person name="Kapur A."/>
            <person name="Khurana P."/>
            <person name="Khurana P."/>
            <person name="Khurana J.P."/>
            <person name="Tyagi A.K."/>
            <person name="Gaikwad K."/>
            <person name="Singh A."/>
            <person name="Dalal V."/>
            <person name="Srivastava S."/>
            <person name="Dixit A."/>
            <person name="Pal A.K."/>
            <person name="Ghazi I.A."/>
            <person name="Yadav M."/>
            <person name="Pandit A."/>
            <person name="Bhargava A."/>
            <person name="Sureshbabu K."/>
            <person name="Batra K."/>
            <person name="Sharma T.R."/>
            <person name="Mohapatra T."/>
            <person name="Singh N.K."/>
            <person name="Messing J."/>
            <person name="Nelson A.B."/>
            <person name="Fuks G."/>
            <person name="Kavchok S."/>
            <person name="Keizer G."/>
            <person name="Linton E."/>
            <person name="Llaca V."/>
            <person name="Song R."/>
            <person name="Tanyolac B."/>
            <person name="Young S."/>
            <person name="Ho-Il K."/>
            <person name="Hahn J.H."/>
            <person name="Sangsakoo G."/>
            <person name="Vanavichit A."/>
            <person name="de Mattos Luiz.A.T."/>
            <person name="Zimmer P.D."/>
            <person name="Malone G."/>
            <person name="Dellagostin O."/>
            <person name="de Oliveira A.C."/>
            <person name="Bevan M."/>
            <person name="Bancroft I."/>
            <person name="Minx P."/>
            <person name="Cordum H."/>
            <person name="Wilson R."/>
            <person name="Cheng Z."/>
            <person name="Jin W."/>
            <person name="Jiang J."/>
            <person name="Leong S.A."/>
            <person name="Iwama H."/>
            <person name="Gojobori T."/>
            <person name="Itoh T."/>
            <person name="Niimura Y."/>
            <person name="Fujii Y."/>
            <person name="Habara T."/>
            <person name="Sakai H."/>
            <person name="Sato Y."/>
            <person name="Wilson G."/>
            <person name="Kumar K."/>
            <person name="McCouch S."/>
            <person name="Juretic N."/>
            <person name="Hoen D."/>
            <person name="Wright S."/>
            <person name="Bruskiewich R."/>
            <person name="Bureau T."/>
            <person name="Miyao A."/>
            <person name="Hirochika H."/>
            <person name="Nishikawa T."/>
            <person name="Kadowaki K."/>
            <person name="Sugiura M."/>
            <person name="Burr B."/>
            <person name="Sasaki T."/>
        </authorList>
    </citation>
    <scope>NUCLEOTIDE SEQUENCE [LARGE SCALE GENOMIC DNA]</scope>
    <source>
        <strain evidence="4">cv. Nipponbare</strain>
    </source>
</reference>
<evidence type="ECO:0000313" key="2">
    <source>
        <dbReference type="EMBL" id="BAD73022.1"/>
    </source>
</evidence>
<dbReference type="EMBL" id="AP002093">
    <property type="protein sequence ID" value="BAD73044.1"/>
    <property type="molecule type" value="Genomic_DNA"/>
</dbReference>
<organism evidence="3">
    <name type="scientific">Oryza sativa subsp. japonica</name>
    <name type="common">Rice</name>
    <dbReference type="NCBI Taxonomy" id="39947"/>
    <lineage>
        <taxon>Eukaryota</taxon>
        <taxon>Viridiplantae</taxon>
        <taxon>Streptophyta</taxon>
        <taxon>Embryophyta</taxon>
        <taxon>Tracheophyta</taxon>
        <taxon>Spermatophyta</taxon>
        <taxon>Magnoliopsida</taxon>
        <taxon>Liliopsida</taxon>
        <taxon>Poales</taxon>
        <taxon>Poaceae</taxon>
        <taxon>BOP clade</taxon>
        <taxon>Oryzoideae</taxon>
        <taxon>Oryzeae</taxon>
        <taxon>Oryzinae</taxon>
        <taxon>Oryza</taxon>
        <taxon>Oryza sativa</taxon>
    </lineage>
</organism>
<evidence type="ECO:0000256" key="1">
    <source>
        <dbReference type="SAM" id="MobiDB-lite"/>
    </source>
</evidence>
<reference evidence="4" key="3">
    <citation type="journal article" date="2008" name="Nucleic Acids Res.">
        <title>The rice annotation project database (RAP-DB): 2008 update.</title>
        <authorList>
            <consortium name="The rice annotation project (RAP)"/>
        </authorList>
    </citation>
    <scope>GENOME REANNOTATION</scope>
    <source>
        <strain evidence="4">cv. Nipponbare</strain>
    </source>
</reference>
<reference evidence="3" key="1">
    <citation type="journal article" date="2002" name="Nature">
        <title>The genome sequence and structure of rice chromosome 1.</title>
        <authorList>
            <person name="Sasaki T."/>
            <person name="Matsumoto T."/>
            <person name="Yamamoto K."/>
            <person name="Sakata K."/>
            <person name="Baba T."/>
            <person name="Katayose Y."/>
            <person name="Wu J."/>
            <person name="Niimura Y."/>
            <person name="Cheng Z."/>
            <person name="Nagamura Y."/>
            <person name="Antonio B.A."/>
            <person name="Kanamori H."/>
            <person name="Hosokawa S."/>
            <person name="Masukawa M."/>
            <person name="Arikawa K."/>
            <person name="Chiden Y."/>
            <person name="Hayashi M."/>
            <person name="Okamoto M."/>
            <person name="Ando T."/>
            <person name="Aoki H."/>
            <person name="Arita K."/>
            <person name="Hamada M."/>
            <person name="Harada C."/>
            <person name="Hijishita S."/>
            <person name="Honda M."/>
            <person name="Ichikawa Y."/>
            <person name="Idonuma A."/>
            <person name="Iijima M."/>
            <person name="Ikeda M."/>
            <person name="Ikeno M."/>
            <person name="Itoh S."/>
            <person name="Itoh T."/>
            <person name="Itoh Y."/>
            <person name="Itoh Y."/>
            <person name="Iwabuchi A."/>
            <person name="Kamiya K."/>
            <person name="Karasawa W."/>
            <person name="Katagiri S."/>
            <person name="Kikuta A."/>
            <person name="Kobayashi N."/>
            <person name="Kono I."/>
            <person name="Machita K."/>
            <person name="Maehara T."/>
            <person name="Mizuno H."/>
            <person name="Mizubayashi T."/>
            <person name="Mukai Y."/>
            <person name="Nagasaki H."/>
            <person name="Nakashima M."/>
            <person name="Nakama Y."/>
            <person name="Nakamichi Y."/>
            <person name="Nakamura M."/>
            <person name="Namiki N."/>
            <person name="Negishi M."/>
            <person name="Ohta I."/>
            <person name="Ono N."/>
            <person name="Saji S."/>
            <person name="Sakai K."/>
            <person name="Shibata M."/>
            <person name="Shimokawa T."/>
            <person name="Shomura A."/>
            <person name="Song J."/>
            <person name="Takazaki Y."/>
            <person name="Terasawa K."/>
            <person name="Tsuji K."/>
            <person name="Waki K."/>
            <person name="Yamagata H."/>
            <person name="Yamane H."/>
            <person name="Yoshiki S."/>
            <person name="Yoshihara R."/>
            <person name="Yukawa K."/>
            <person name="Zhong H."/>
            <person name="Iwama H."/>
            <person name="Endo T."/>
            <person name="Ito H."/>
            <person name="Hahn J.H."/>
            <person name="Kim H.I."/>
            <person name="Eun M.Y."/>
            <person name="Yano M."/>
            <person name="Jiang J."/>
            <person name="Gojobori T."/>
        </authorList>
    </citation>
    <scope>NUCLEOTIDE SEQUENCE</scope>
</reference>
<name>Q5QNG1_ORYSJ</name>
<dbReference type="Proteomes" id="UP000000763">
    <property type="component" value="Chromosome 1"/>
</dbReference>
<sequence>MSRARYTGGGTVAEGTKLERIEKHPPGGSLISFGQNRGGSLATATAVVDVVAAVSTGGGGGGRHGVEQLDARCWRTTAQRQFAEAVVGVGDSGDGGCDSGGGGDVGGGEGVGCEVAGCSAAAAAVVVTVFAVTGGMAASVD</sequence>
<evidence type="ECO:0000313" key="3">
    <source>
        <dbReference type="EMBL" id="BAD73044.1"/>
    </source>
</evidence>
<dbReference type="Proteomes" id="UP000817658">
    <property type="component" value="Chromosome 1"/>
</dbReference>
<feature type="region of interest" description="Disordered" evidence="1">
    <location>
        <begin position="1"/>
        <end position="28"/>
    </location>
</feature>
<accession>Q5QNG1</accession>
<proteinExistence type="predicted"/>
<protein>
    <submittedName>
        <fullName evidence="3">Uncharacterized protein</fullName>
    </submittedName>
</protein>